<dbReference type="Proteomes" id="UP000830925">
    <property type="component" value="Chromosome"/>
</dbReference>
<dbReference type="Gene3D" id="3.40.630.30">
    <property type="match status" value="1"/>
</dbReference>
<dbReference type="InterPro" id="IPR000182">
    <property type="entry name" value="GNAT_dom"/>
</dbReference>
<dbReference type="AlphaFoldDB" id="A0AAE9H7U7"/>
<organism evidence="2 3">
    <name type="scientific">Alcaligenes faecalis</name>
    <dbReference type="NCBI Taxonomy" id="511"/>
    <lineage>
        <taxon>Bacteria</taxon>
        <taxon>Pseudomonadati</taxon>
        <taxon>Pseudomonadota</taxon>
        <taxon>Betaproteobacteria</taxon>
        <taxon>Burkholderiales</taxon>
        <taxon>Alcaligenaceae</taxon>
        <taxon>Alcaligenes</taxon>
    </lineage>
</organism>
<dbReference type="CDD" id="cd04301">
    <property type="entry name" value="NAT_SF"/>
    <property type="match status" value="1"/>
</dbReference>
<reference evidence="2" key="1">
    <citation type="submission" date="2022-04" db="EMBL/GenBank/DDBJ databases">
        <title>Genomic mining of Alcaligenes faecalis D334 producing ectoin and derivatives.</title>
        <authorList>
            <person name="Doan V.T."/>
            <person name="Quach N.T."/>
            <person name="Vu T.-H.-N."/>
            <person name="Phi Q.-T."/>
        </authorList>
    </citation>
    <scope>NUCLEOTIDE SEQUENCE</scope>
    <source>
        <strain evidence="2">D334</strain>
    </source>
</reference>
<feature type="domain" description="N-acetyltransferase" evidence="1">
    <location>
        <begin position="12"/>
        <end position="163"/>
    </location>
</feature>
<dbReference type="EMBL" id="CP095873">
    <property type="protein sequence ID" value="UPL21142.1"/>
    <property type="molecule type" value="Genomic_DNA"/>
</dbReference>
<dbReference type="InterPro" id="IPR016181">
    <property type="entry name" value="Acyl_CoA_acyltransferase"/>
</dbReference>
<evidence type="ECO:0000313" key="3">
    <source>
        <dbReference type="Proteomes" id="UP000830925"/>
    </source>
</evidence>
<accession>A0AAE9H7U7</accession>
<dbReference type="Pfam" id="PF00583">
    <property type="entry name" value="Acetyltransf_1"/>
    <property type="match status" value="1"/>
</dbReference>
<name>A0AAE9H7U7_ALCFA</name>
<dbReference type="PROSITE" id="PS51186">
    <property type="entry name" value="GNAT"/>
    <property type="match status" value="1"/>
</dbReference>
<protein>
    <submittedName>
        <fullName evidence="2">GNAT family N-acetyltransferase</fullName>
    </submittedName>
</protein>
<dbReference type="SUPFAM" id="SSF55729">
    <property type="entry name" value="Acyl-CoA N-acyltransferases (Nat)"/>
    <property type="match status" value="1"/>
</dbReference>
<evidence type="ECO:0000259" key="1">
    <source>
        <dbReference type="PROSITE" id="PS51186"/>
    </source>
</evidence>
<dbReference type="GeneID" id="96774997"/>
<gene>
    <name evidence="2" type="ORF">MXF72_17400</name>
</gene>
<sequence>MSEQTVSKDATVSFRRINSQTVYEVCELSETLSPAQRSMIADNGTSIAEAHFSENAWFRAIYADDTLVGFIMLHIGADHDEGILYPGAFLWRFMIAAPFQNLGFGRKAIALLIHDLKYQGYKEIRLGYSRGEGSPEAFYSKLGFELTGGTYGEHELEAVLKFA</sequence>
<proteinExistence type="predicted"/>
<dbReference type="RefSeq" id="WP_035268405.1">
    <property type="nucleotide sequence ID" value="NZ_CP095873.1"/>
</dbReference>
<dbReference type="GO" id="GO:0016747">
    <property type="term" value="F:acyltransferase activity, transferring groups other than amino-acyl groups"/>
    <property type="evidence" value="ECO:0007669"/>
    <property type="project" value="InterPro"/>
</dbReference>
<evidence type="ECO:0000313" key="2">
    <source>
        <dbReference type="EMBL" id="UPL21142.1"/>
    </source>
</evidence>